<comment type="caution">
    <text evidence="7">The sequence shown here is derived from an EMBL/GenBank/DDBJ whole genome shotgun (WGS) entry which is preliminary data.</text>
</comment>
<keyword evidence="2" id="KW-0539">Nucleus</keyword>
<dbReference type="GO" id="GO:0006351">
    <property type="term" value="P:DNA-templated transcription"/>
    <property type="evidence" value="ECO:0007669"/>
    <property type="project" value="InterPro"/>
</dbReference>
<dbReference type="GO" id="GO:0008270">
    <property type="term" value="F:zinc ion binding"/>
    <property type="evidence" value="ECO:0007669"/>
    <property type="project" value="InterPro"/>
</dbReference>
<feature type="compositionally biased region" description="Basic and acidic residues" evidence="4">
    <location>
        <begin position="259"/>
        <end position="271"/>
    </location>
</feature>
<feature type="compositionally biased region" description="Basic and acidic residues" evidence="4">
    <location>
        <begin position="1"/>
        <end position="13"/>
    </location>
</feature>
<evidence type="ECO:0000259" key="6">
    <source>
        <dbReference type="PROSITE" id="PS50048"/>
    </source>
</evidence>
<dbReference type="Pfam" id="PF00172">
    <property type="entry name" value="Zn_clus"/>
    <property type="match status" value="1"/>
</dbReference>
<protein>
    <submittedName>
        <fullName evidence="7">Zn(2)-C6 fungal-type domain-containing protein</fullName>
    </submittedName>
</protein>
<feature type="region of interest" description="Disordered" evidence="4">
    <location>
        <begin position="741"/>
        <end position="764"/>
    </location>
</feature>
<dbReference type="Gene3D" id="4.10.240.10">
    <property type="entry name" value="Zn(2)-C6 fungal-type DNA-binding domain"/>
    <property type="match status" value="1"/>
</dbReference>
<keyword evidence="8" id="KW-1185">Reference proteome</keyword>
<keyword evidence="5" id="KW-0472">Membrane</keyword>
<dbReference type="InterPro" id="IPR050987">
    <property type="entry name" value="AtrR-like"/>
</dbReference>
<dbReference type="AlphaFoldDB" id="A0AAW0ED43"/>
<keyword evidence="5" id="KW-0812">Transmembrane</keyword>
<dbReference type="SMART" id="SM00066">
    <property type="entry name" value="GAL4"/>
    <property type="match status" value="1"/>
</dbReference>
<evidence type="ECO:0000256" key="3">
    <source>
        <dbReference type="SAM" id="Coils"/>
    </source>
</evidence>
<feature type="compositionally biased region" description="Low complexity" evidence="4">
    <location>
        <begin position="121"/>
        <end position="138"/>
    </location>
</feature>
<evidence type="ECO:0000256" key="1">
    <source>
        <dbReference type="ARBA" id="ARBA00022723"/>
    </source>
</evidence>
<keyword evidence="1" id="KW-0479">Metal-binding</keyword>
<name>A0AAW0ED43_9AGAR</name>
<dbReference type="InterPro" id="IPR036864">
    <property type="entry name" value="Zn2-C6_fun-type_DNA-bd_sf"/>
</dbReference>
<accession>A0AAW0ED43</accession>
<dbReference type="InterPro" id="IPR001138">
    <property type="entry name" value="Zn2Cys6_DnaBD"/>
</dbReference>
<dbReference type="PROSITE" id="PS50048">
    <property type="entry name" value="ZN2_CY6_FUNGAL_2"/>
    <property type="match status" value="1"/>
</dbReference>
<dbReference type="GO" id="GO:0000981">
    <property type="term" value="F:DNA-binding transcription factor activity, RNA polymerase II-specific"/>
    <property type="evidence" value="ECO:0007669"/>
    <property type="project" value="InterPro"/>
</dbReference>
<reference evidence="7 8" key="1">
    <citation type="journal article" date="2024" name="J Genomics">
        <title>Draft genome sequencing and assembly of Favolaschia claudopus CIRM-BRFM 2984 isolated from oak limbs.</title>
        <authorList>
            <person name="Navarro D."/>
            <person name="Drula E."/>
            <person name="Chaduli D."/>
            <person name="Cazenave R."/>
            <person name="Ahrendt S."/>
            <person name="Wang J."/>
            <person name="Lipzen A."/>
            <person name="Daum C."/>
            <person name="Barry K."/>
            <person name="Grigoriev I.V."/>
            <person name="Favel A."/>
            <person name="Rosso M.N."/>
            <person name="Martin F."/>
        </authorList>
    </citation>
    <scope>NUCLEOTIDE SEQUENCE [LARGE SCALE GENOMIC DNA]</scope>
    <source>
        <strain evidence="7 8">CIRM-BRFM 2984</strain>
    </source>
</reference>
<evidence type="ECO:0000313" key="7">
    <source>
        <dbReference type="EMBL" id="KAK7063416.1"/>
    </source>
</evidence>
<evidence type="ECO:0000313" key="8">
    <source>
        <dbReference type="Proteomes" id="UP001362999"/>
    </source>
</evidence>
<dbReference type="PANTHER" id="PTHR46910">
    <property type="entry name" value="TRANSCRIPTION FACTOR PDR1"/>
    <property type="match status" value="1"/>
</dbReference>
<evidence type="ECO:0000256" key="4">
    <source>
        <dbReference type="SAM" id="MobiDB-lite"/>
    </source>
</evidence>
<dbReference type="SMART" id="SM00906">
    <property type="entry name" value="Fungal_trans"/>
    <property type="match status" value="1"/>
</dbReference>
<keyword evidence="3" id="KW-0175">Coiled coil</keyword>
<dbReference type="Proteomes" id="UP001362999">
    <property type="component" value="Unassembled WGS sequence"/>
</dbReference>
<dbReference type="GO" id="GO:0003677">
    <property type="term" value="F:DNA binding"/>
    <property type="evidence" value="ECO:0007669"/>
    <property type="project" value="InterPro"/>
</dbReference>
<dbReference type="Pfam" id="PF04082">
    <property type="entry name" value="Fungal_trans"/>
    <property type="match status" value="1"/>
</dbReference>
<dbReference type="CDD" id="cd12148">
    <property type="entry name" value="fungal_TF_MHR"/>
    <property type="match status" value="1"/>
</dbReference>
<dbReference type="CDD" id="cd00067">
    <property type="entry name" value="GAL4"/>
    <property type="match status" value="1"/>
</dbReference>
<gene>
    <name evidence="7" type="ORF">R3P38DRAFT_3249064</name>
</gene>
<dbReference type="SUPFAM" id="SSF57701">
    <property type="entry name" value="Zn2/Cys6 DNA-binding domain"/>
    <property type="match status" value="1"/>
</dbReference>
<sequence>MLSHEYDEDHFEITESQPGRGKKRRLERACDFCRRRKSAGDGTQAPGQKCSICWEANAECTYTGSDSRSSAKKSIATLETQLAESEALVRDLRAKLANTHFGFTTSPSYSSSSAAHHHLPTPKYTEATPPNAAPALPTDPRPGSLNGASASLYIMRAALRSLAAPPPPPYEEDMEHLQLAYELQLVKPNLAIGPPSKPHRWLGKSSGAMLVKAAIDLKADVKREEAEAEAEAEKHLRGGSVDSGGRGGSVEKGNGIGDGGRDRDRGREEGTRGFGTGDGFECGADFRSARAEVASWTARRMQYWQWRPWHRSTPRTDSFEFPPDALMHHLVDVYFKQRNVFLPLLHRPTFEREWKSGLHLRDDAFAATLLLVCAVGSRWSDDPSVSEEGLACGWKWFEQTLKIPSLGDHLFGQAKLYDLQYYSLAVMFLEGSSASQACWTLVGVGLRLAQDIGVHRRKAPIQPPSVEGELYKRAFWVLVYLDRQISSMMGRTCAVEYDELDIDPPLEVDDEYWEDAAHPFEQPQGVPSTVVFFNNLLRLNHILSLGLKILYPLAKVRVFFSINGIWEESLVAELDSSLNEWLDRLPEHLRWDPNRENQLFFDQSVALHAAYFHLQILIHRPFIPMLRKSAPTALPSLAICTSAARSCANIVDVQRQRNGKFPVIINLGAVFTSSIILLLNIWSVKRKGMPQDLTREMAHVQKCMDVVKLCEERWQVAGLLWDVLAELASVGQLPLPGVSHNATAQAQRHGPASHLPMDPSINPVYSYPKHQSRSPELVPVEPCSSFSKLIGLHGDPVDLDMGPSVFAPPPANMHLTGSAAAAEHPSNNNNSNNNAYMDPAQASRELGDMMDLIDTMWANAPVGSDVDVWGTYLESFNEMAQGQGEFGRAGD</sequence>
<feature type="region of interest" description="Disordered" evidence="4">
    <location>
        <begin position="107"/>
        <end position="141"/>
    </location>
</feature>
<keyword evidence="5" id="KW-1133">Transmembrane helix</keyword>
<feature type="compositionally biased region" description="Basic and acidic residues" evidence="4">
    <location>
        <begin position="226"/>
        <end position="236"/>
    </location>
</feature>
<feature type="compositionally biased region" description="Gly residues" evidence="4">
    <location>
        <begin position="241"/>
        <end position="258"/>
    </location>
</feature>
<feature type="region of interest" description="Disordered" evidence="4">
    <location>
        <begin position="1"/>
        <end position="20"/>
    </location>
</feature>
<feature type="transmembrane region" description="Helical" evidence="5">
    <location>
        <begin position="663"/>
        <end position="682"/>
    </location>
</feature>
<feature type="coiled-coil region" evidence="3">
    <location>
        <begin position="68"/>
        <end position="95"/>
    </location>
</feature>
<dbReference type="InterPro" id="IPR007219">
    <property type="entry name" value="XnlR_reg_dom"/>
</dbReference>
<dbReference type="PANTHER" id="PTHR46910:SF38">
    <property type="entry name" value="ZN(2)-C6 FUNGAL-TYPE DOMAIN-CONTAINING PROTEIN"/>
    <property type="match status" value="1"/>
</dbReference>
<organism evidence="7 8">
    <name type="scientific">Favolaschia claudopus</name>
    <dbReference type="NCBI Taxonomy" id="2862362"/>
    <lineage>
        <taxon>Eukaryota</taxon>
        <taxon>Fungi</taxon>
        <taxon>Dikarya</taxon>
        <taxon>Basidiomycota</taxon>
        <taxon>Agaricomycotina</taxon>
        <taxon>Agaricomycetes</taxon>
        <taxon>Agaricomycetidae</taxon>
        <taxon>Agaricales</taxon>
        <taxon>Marasmiineae</taxon>
        <taxon>Mycenaceae</taxon>
        <taxon>Favolaschia</taxon>
    </lineage>
</organism>
<dbReference type="EMBL" id="JAWWNJ010000001">
    <property type="protein sequence ID" value="KAK7063416.1"/>
    <property type="molecule type" value="Genomic_DNA"/>
</dbReference>
<feature type="region of interest" description="Disordered" evidence="4">
    <location>
        <begin position="226"/>
        <end position="276"/>
    </location>
</feature>
<proteinExistence type="predicted"/>
<feature type="domain" description="Zn(2)-C6 fungal-type" evidence="6">
    <location>
        <begin position="29"/>
        <end position="62"/>
    </location>
</feature>
<evidence type="ECO:0000256" key="2">
    <source>
        <dbReference type="ARBA" id="ARBA00023242"/>
    </source>
</evidence>
<feature type="region of interest" description="Disordered" evidence="4">
    <location>
        <begin position="808"/>
        <end position="838"/>
    </location>
</feature>
<evidence type="ECO:0000256" key="5">
    <source>
        <dbReference type="SAM" id="Phobius"/>
    </source>
</evidence>